<dbReference type="GO" id="GO:0005886">
    <property type="term" value="C:plasma membrane"/>
    <property type="evidence" value="ECO:0007669"/>
    <property type="project" value="UniProtKB-SubCell"/>
</dbReference>
<evidence type="ECO:0000256" key="1">
    <source>
        <dbReference type="ARBA" id="ARBA00004651"/>
    </source>
</evidence>
<evidence type="ECO:0000256" key="6">
    <source>
        <dbReference type="ARBA" id="ARBA00022970"/>
    </source>
</evidence>
<keyword evidence="2" id="KW-0813">Transport</keyword>
<gene>
    <name evidence="11" type="ORF">E3J33_00590</name>
</gene>
<feature type="transmembrane region" description="Helical" evidence="10">
    <location>
        <begin position="221"/>
        <end position="247"/>
    </location>
</feature>
<dbReference type="Pfam" id="PF02653">
    <property type="entry name" value="BPD_transp_2"/>
    <property type="match status" value="1"/>
</dbReference>
<dbReference type="AlphaFoldDB" id="A0A523YRP4"/>
<organism evidence="11 12">
    <name type="scientific">Aerophobetes bacterium</name>
    <dbReference type="NCBI Taxonomy" id="2030807"/>
    <lineage>
        <taxon>Bacteria</taxon>
        <taxon>Candidatus Aerophobota</taxon>
    </lineage>
</organism>
<protein>
    <submittedName>
        <fullName evidence="11">Branched-chain amino acid ABC transporter permease</fullName>
    </submittedName>
</protein>
<evidence type="ECO:0000313" key="11">
    <source>
        <dbReference type="EMBL" id="TET94176.1"/>
    </source>
</evidence>
<evidence type="ECO:0000256" key="4">
    <source>
        <dbReference type="ARBA" id="ARBA00022519"/>
    </source>
</evidence>
<dbReference type="GO" id="GO:0042941">
    <property type="term" value="P:D-alanine transmembrane transport"/>
    <property type="evidence" value="ECO:0007669"/>
    <property type="project" value="TreeGrafter"/>
</dbReference>
<evidence type="ECO:0000256" key="3">
    <source>
        <dbReference type="ARBA" id="ARBA00022475"/>
    </source>
</evidence>
<dbReference type="PANTHER" id="PTHR11795:SF371">
    <property type="entry name" value="HIGH-AFFINITY BRANCHED-CHAIN AMINO ACID TRANSPORT SYSTEM PERMEASE PROTEIN LIVH"/>
    <property type="match status" value="1"/>
</dbReference>
<name>A0A523YRP4_UNCAE</name>
<dbReference type="GO" id="GO:0015188">
    <property type="term" value="F:L-isoleucine transmembrane transporter activity"/>
    <property type="evidence" value="ECO:0007669"/>
    <property type="project" value="TreeGrafter"/>
</dbReference>
<evidence type="ECO:0000256" key="9">
    <source>
        <dbReference type="ARBA" id="ARBA00037998"/>
    </source>
</evidence>
<dbReference type="Proteomes" id="UP000316925">
    <property type="component" value="Unassembled WGS sequence"/>
</dbReference>
<comment type="similarity">
    <text evidence="9">Belongs to the binding-protein-dependent transport system permease family. LivHM subfamily.</text>
</comment>
<dbReference type="InterPro" id="IPR001851">
    <property type="entry name" value="ABC_transp_permease"/>
</dbReference>
<keyword evidence="3" id="KW-1003">Cell membrane</keyword>
<reference evidence="11 12" key="1">
    <citation type="submission" date="2019-03" db="EMBL/GenBank/DDBJ databases">
        <title>Metabolic potential of uncultured bacteria and archaea associated with petroleum seepage in deep-sea sediments.</title>
        <authorList>
            <person name="Dong X."/>
            <person name="Hubert C."/>
        </authorList>
    </citation>
    <scope>NUCLEOTIDE SEQUENCE [LARGE SCALE GENOMIC DNA]</scope>
    <source>
        <strain evidence="11">E29_bin28</strain>
    </source>
</reference>
<feature type="transmembrane region" description="Helical" evidence="10">
    <location>
        <begin position="56"/>
        <end position="79"/>
    </location>
</feature>
<feature type="transmembrane region" description="Helical" evidence="10">
    <location>
        <begin position="283"/>
        <end position="302"/>
    </location>
</feature>
<comment type="caution">
    <text evidence="11">The sequence shown here is derived from an EMBL/GenBank/DDBJ whole genome shotgun (WGS) entry which is preliminary data.</text>
</comment>
<evidence type="ECO:0000313" key="12">
    <source>
        <dbReference type="Proteomes" id="UP000316925"/>
    </source>
</evidence>
<sequence length="304" mass="32682">MGFSQILANGLVRGAELSLLAIGLTMVYDILGFANFAHTDYAVLGAFLAYSFSQALGLNLLFSVILAAAVTGLIGIGVDKAIFKPLRRKKAKLVISMVCSLGIAIALRNVVRLIWTSHTKRYAIPVLKPIEILGARLTLIQIGIVLTGFLFMILFHLLLHRTKFGKVLRAISDNKELASACAIDSEKMIQWMWFVACVYGVIGGTMIAMEHLLYPRLGFDIIIPVFCAAILGGIGNPYGAMLGALTLGLAENIVLSLDFSYLVSLGGLFDVGPIQISTGYKPAIGFVILVAVLLLKPTGILGRK</sequence>
<dbReference type="CDD" id="cd06582">
    <property type="entry name" value="TM_PBP1_LivH_like"/>
    <property type="match status" value="1"/>
</dbReference>
<keyword evidence="5 10" id="KW-0812">Transmembrane</keyword>
<feature type="transmembrane region" description="Helical" evidence="10">
    <location>
        <begin position="191"/>
        <end position="209"/>
    </location>
</feature>
<evidence type="ECO:0000256" key="5">
    <source>
        <dbReference type="ARBA" id="ARBA00022692"/>
    </source>
</evidence>
<dbReference type="PANTHER" id="PTHR11795">
    <property type="entry name" value="BRANCHED-CHAIN AMINO ACID TRANSPORT SYSTEM PERMEASE PROTEIN LIVH"/>
    <property type="match status" value="1"/>
</dbReference>
<evidence type="ECO:0000256" key="2">
    <source>
        <dbReference type="ARBA" id="ARBA00022448"/>
    </source>
</evidence>
<feature type="transmembrane region" description="Helical" evidence="10">
    <location>
        <begin position="17"/>
        <end position="36"/>
    </location>
</feature>
<evidence type="ECO:0000256" key="10">
    <source>
        <dbReference type="SAM" id="Phobius"/>
    </source>
</evidence>
<dbReference type="GO" id="GO:0015808">
    <property type="term" value="P:L-alanine transport"/>
    <property type="evidence" value="ECO:0007669"/>
    <property type="project" value="TreeGrafter"/>
</dbReference>
<feature type="transmembrane region" description="Helical" evidence="10">
    <location>
        <begin position="135"/>
        <end position="159"/>
    </location>
</feature>
<accession>A0A523YRP4</accession>
<evidence type="ECO:0000256" key="7">
    <source>
        <dbReference type="ARBA" id="ARBA00022989"/>
    </source>
</evidence>
<dbReference type="GO" id="GO:0015190">
    <property type="term" value="F:L-leucine transmembrane transporter activity"/>
    <property type="evidence" value="ECO:0007669"/>
    <property type="project" value="TreeGrafter"/>
</dbReference>
<dbReference type="GO" id="GO:0015192">
    <property type="term" value="F:L-phenylalanine transmembrane transporter activity"/>
    <property type="evidence" value="ECO:0007669"/>
    <property type="project" value="TreeGrafter"/>
</dbReference>
<keyword evidence="6" id="KW-0029">Amino-acid transport</keyword>
<dbReference type="GO" id="GO:0005304">
    <property type="term" value="F:L-valine transmembrane transporter activity"/>
    <property type="evidence" value="ECO:0007669"/>
    <property type="project" value="TreeGrafter"/>
</dbReference>
<comment type="subcellular location">
    <subcellularLocation>
        <location evidence="1">Cell membrane</location>
        <topology evidence="1">Multi-pass membrane protein</topology>
    </subcellularLocation>
</comment>
<dbReference type="GO" id="GO:1903806">
    <property type="term" value="P:L-isoleucine import across plasma membrane"/>
    <property type="evidence" value="ECO:0007669"/>
    <property type="project" value="TreeGrafter"/>
</dbReference>
<keyword evidence="8 10" id="KW-0472">Membrane</keyword>
<proteinExistence type="inferred from homology"/>
<keyword evidence="7 10" id="KW-1133">Transmembrane helix</keyword>
<dbReference type="InterPro" id="IPR052157">
    <property type="entry name" value="BCAA_transport_permease"/>
</dbReference>
<evidence type="ECO:0000256" key="8">
    <source>
        <dbReference type="ARBA" id="ARBA00023136"/>
    </source>
</evidence>
<keyword evidence="4" id="KW-0997">Cell inner membrane</keyword>
<dbReference type="EMBL" id="SOIJ01000028">
    <property type="protein sequence ID" value="TET94176.1"/>
    <property type="molecule type" value="Genomic_DNA"/>
</dbReference>
<feature type="transmembrane region" description="Helical" evidence="10">
    <location>
        <begin position="91"/>
        <end position="115"/>
    </location>
</feature>